<feature type="transmembrane region" description="Helical" evidence="1">
    <location>
        <begin position="21"/>
        <end position="44"/>
    </location>
</feature>
<keyword evidence="3" id="KW-1185">Reference proteome</keyword>
<accession>A0A7W5H9I9</accession>
<evidence type="ECO:0000313" key="2">
    <source>
        <dbReference type="EMBL" id="MBB3210593.1"/>
    </source>
</evidence>
<evidence type="ECO:0000256" key="1">
    <source>
        <dbReference type="SAM" id="Phobius"/>
    </source>
</evidence>
<dbReference type="AlphaFoldDB" id="A0A7W5H9I9"/>
<keyword evidence="1" id="KW-0472">Membrane</keyword>
<dbReference type="EMBL" id="JACHXU010000044">
    <property type="protein sequence ID" value="MBB3210593.1"/>
    <property type="molecule type" value="Genomic_DNA"/>
</dbReference>
<proteinExistence type="predicted"/>
<organism evidence="2 3">
    <name type="scientific">Aporhodopirellula rubra</name>
    <dbReference type="NCBI Taxonomy" id="980271"/>
    <lineage>
        <taxon>Bacteria</taxon>
        <taxon>Pseudomonadati</taxon>
        <taxon>Planctomycetota</taxon>
        <taxon>Planctomycetia</taxon>
        <taxon>Pirellulales</taxon>
        <taxon>Pirellulaceae</taxon>
        <taxon>Aporhodopirellula</taxon>
    </lineage>
</organism>
<reference evidence="2 3" key="1">
    <citation type="submission" date="2020-08" db="EMBL/GenBank/DDBJ databases">
        <title>Genomic Encyclopedia of Type Strains, Phase III (KMG-III): the genomes of soil and plant-associated and newly described type strains.</title>
        <authorList>
            <person name="Whitman W."/>
        </authorList>
    </citation>
    <scope>NUCLEOTIDE SEQUENCE [LARGE SCALE GENOMIC DNA]</scope>
    <source>
        <strain evidence="2 3">CECT 8075</strain>
    </source>
</reference>
<dbReference type="RefSeq" id="WP_184310015.1">
    <property type="nucleotide sequence ID" value="NZ_JACHXU010000044.1"/>
</dbReference>
<comment type="caution">
    <text evidence="2">The sequence shown here is derived from an EMBL/GenBank/DDBJ whole genome shotgun (WGS) entry which is preliminary data.</text>
</comment>
<keyword evidence="1" id="KW-0812">Transmembrane</keyword>
<name>A0A7W5H9I9_9BACT</name>
<dbReference type="Proteomes" id="UP000536179">
    <property type="component" value="Unassembled WGS sequence"/>
</dbReference>
<feature type="transmembrane region" description="Helical" evidence="1">
    <location>
        <begin position="64"/>
        <end position="88"/>
    </location>
</feature>
<gene>
    <name evidence="2" type="ORF">FHS27_006441</name>
</gene>
<evidence type="ECO:0000313" key="3">
    <source>
        <dbReference type="Proteomes" id="UP000536179"/>
    </source>
</evidence>
<sequence>MLYRCRNCTHEEARGVLPTASCGMLLFAQMGLVIGMLIPAIRYLRTLAGESLGTNASVAVDMGWWVLLVVPLSAVVVIAATIFGTLALNTLLELLEWVAYSFRRCPKCGRRCWAWGFTRGFGL</sequence>
<keyword evidence="1" id="KW-1133">Transmembrane helix</keyword>
<protein>
    <submittedName>
        <fullName evidence="2">Uncharacterized protein</fullName>
    </submittedName>
</protein>